<dbReference type="InterPro" id="IPR003593">
    <property type="entry name" value="AAA+_ATPase"/>
</dbReference>
<gene>
    <name evidence="5" type="ORF">JOC47_000769</name>
</gene>
<dbReference type="Pfam" id="PF00005">
    <property type="entry name" value="ABC_tran"/>
    <property type="match status" value="1"/>
</dbReference>
<dbReference type="GO" id="GO:0005524">
    <property type="term" value="F:ATP binding"/>
    <property type="evidence" value="ECO:0007669"/>
    <property type="project" value="UniProtKB-KW"/>
</dbReference>
<dbReference type="PROSITE" id="PS50893">
    <property type="entry name" value="ABC_TRANSPORTER_2"/>
    <property type="match status" value="1"/>
</dbReference>
<dbReference type="InterPro" id="IPR027417">
    <property type="entry name" value="P-loop_NTPase"/>
</dbReference>
<dbReference type="SMART" id="SM00382">
    <property type="entry name" value="AAA"/>
    <property type="match status" value="1"/>
</dbReference>
<dbReference type="FunFam" id="3.40.50.300:FF:000032">
    <property type="entry name" value="Export ABC transporter ATP-binding protein"/>
    <property type="match status" value="1"/>
</dbReference>
<dbReference type="GO" id="GO:0098796">
    <property type="term" value="C:membrane protein complex"/>
    <property type="evidence" value="ECO:0007669"/>
    <property type="project" value="UniProtKB-ARBA"/>
</dbReference>
<accession>A0A939BMA5</accession>
<dbReference type="CDD" id="cd03255">
    <property type="entry name" value="ABC_MJ0796_LolCDE_FtsE"/>
    <property type="match status" value="1"/>
</dbReference>
<protein>
    <submittedName>
        <fullName evidence="5">ABC transport system ATP-binding protein</fullName>
    </submittedName>
</protein>
<dbReference type="InterPro" id="IPR017911">
    <property type="entry name" value="MacB-like_ATP-bd"/>
</dbReference>
<evidence type="ECO:0000256" key="2">
    <source>
        <dbReference type="ARBA" id="ARBA00022741"/>
    </source>
</evidence>
<evidence type="ECO:0000256" key="3">
    <source>
        <dbReference type="ARBA" id="ARBA00022840"/>
    </source>
</evidence>
<dbReference type="GO" id="GO:0005886">
    <property type="term" value="C:plasma membrane"/>
    <property type="evidence" value="ECO:0007669"/>
    <property type="project" value="TreeGrafter"/>
</dbReference>
<feature type="domain" description="ABC transporter" evidence="4">
    <location>
        <begin position="4"/>
        <end position="228"/>
    </location>
</feature>
<organism evidence="5 6">
    <name type="scientific">Halanaerobacter jeridensis</name>
    <dbReference type="NCBI Taxonomy" id="706427"/>
    <lineage>
        <taxon>Bacteria</taxon>
        <taxon>Bacillati</taxon>
        <taxon>Bacillota</taxon>
        <taxon>Clostridia</taxon>
        <taxon>Halanaerobiales</taxon>
        <taxon>Halobacteroidaceae</taxon>
        <taxon>Halanaerobacter</taxon>
    </lineage>
</organism>
<dbReference type="InterPro" id="IPR017871">
    <property type="entry name" value="ABC_transporter-like_CS"/>
</dbReference>
<dbReference type="EMBL" id="JAFBDQ010000003">
    <property type="protein sequence ID" value="MBM7555935.1"/>
    <property type="molecule type" value="Genomic_DNA"/>
</dbReference>
<dbReference type="AlphaFoldDB" id="A0A939BMA5"/>
<dbReference type="PANTHER" id="PTHR24220">
    <property type="entry name" value="IMPORT ATP-BINDING PROTEIN"/>
    <property type="match status" value="1"/>
</dbReference>
<proteinExistence type="predicted"/>
<evidence type="ECO:0000313" key="6">
    <source>
        <dbReference type="Proteomes" id="UP000774000"/>
    </source>
</evidence>
<evidence type="ECO:0000313" key="5">
    <source>
        <dbReference type="EMBL" id="MBM7555935.1"/>
    </source>
</evidence>
<dbReference type="PROSITE" id="PS00211">
    <property type="entry name" value="ABC_TRANSPORTER_1"/>
    <property type="match status" value="1"/>
</dbReference>
<reference evidence="5" key="1">
    <citation type="submission" date="2021-01" db="EMBL/GenBank/DDBJ databases">
        <title>Genomic Encyclopedia of Type Strains, Phase IV (KMG-IV): sequencing the most valuable type-strain genomes for metagenomic binning, comparative biology and taxonomic classification.</title>
        <authorList>
            <person name="Goeker M."/>
        </authorList>
    </citation>
    <scope>NUCLEOTIDE SEQUENCE</scope>
    <source>
        <strain evidence="5">DSM 23230</strain>
    </source>
</reference>
<dbReference type="GO" id="GO:0022857">
    <property type="term" value="F:transmembrane transporter activity"/>
    <property type="evidence" value="ECO:0007669"/>
    <property type="project" value="TreeGrafter"/>
</dbReference>
<sequence length="228" mass="25625">MNLLELKGIKKIYQQGQVEVPALRGIDLTIHRGEFTSVVGPSGSGKTTLLNLIGCLDTPTEGKIFFDNREIEKLSKEELALLRRYNLGFIFQEYNLIPVLSAYENVELALRLFDDIKEIEVEKRVKNILEAVGLADFAHHTPGELSGGQQQRVSIARALVKEPKLILADEPTANLDSKTSEEVLEVMVEMNQQLDTTFIFSTHDPLVWDYAQRIITLKDGQIAEEKSS</sequence>
<dbReference type="RefSeq" id="WP_204700646.1">
    <property type="nucleotide sequence ID" value="NZ_JAFBDQ010000003.1"/>
</dbReference>
<comment type="caution">
    <text evidence="5">The sequence shown here is derived from an EMBL/GenBank/DDBJ whole genome shotgun (WGS) entry which is preliminary data.</text>
</comment>
<dbReference type="GO" id="GO:0016887">
    <property type="term" value="F:ATP hydrolysis activity"/>
    <property type="evidence" value="ECO:0007669"/>
    <property type="project" value="InterPro"/>
</dbReference>
<dbReference type="Proteomes" id="UP000774000">
    <property type="component" value="Unassembled WGS sequence"/>
</dbReference>
<keyword evidence="2" id="KW-0547">Nucleotide-binding</keyword>
<dbReference type="InterPro" id="IPR015854">
    <property type="entry name" value="ABC_transpr_LolD-like"/>
</dbReference>
<keyword evidence="3 5" id="KW-0067">ATP-binding</keyword>
<evidence type="ECO:0000256" key="1">
    <source>
        <dbReference type="ARBA" id="ARBA00022448"/>
    </source>
</evidence>
<dbReference type="Gene3D" id="3.40.50.300">
    <property type="entry name" value="P-loop containing nucleotide triphosphate hydrolases"/>
    <property type="match status" value="1"/>
</dbReference>
<evidence type="ECO:0000259" key="4">
    <source>
        <dbReference type="PROSITE" id="PS50893"/>
    </source>
</evidence>
<dbReference type="InterPro" id="IPR003439">
    <property type="entry name" value="ABC_transporter-like_ATP-bd"/>
</dbReference>
<keyword evidence="1" id="KW-0813">Transport</keyword>
<keyword evidence="6" id="KW-1185">Reference proteome</keyword>
<dbReference type="SUPFAM" id="SSF52540">
    <property type="entry name" value="P-loop containing nucleoside triphosphate hydrolases"/>
    <property type="match status" value="1"/>
</dbReference>
<name>A0A939BMA5_9FIRM</name>